<feature type="region of interest" description="Disordered" evidence="1">
    <location>
        <begin position="112"/>
        <end position="138"/>
    </location>
</feature>
<feature type="transmembrane region" description="Helical" evidence="2">
    <location>
        <begin position="55"/>
        <end position="77"/>
    </location>
</feature>
<evidence type="ECO:0000259" key="3">
    <source>
        <dbReference type="Pfam" id="PF24008"/>
    </source>
</evidence>
<feature type="compositionally biased region" description="Basic and acidic residues" evidence="1">
    <location>
        <begin position="112"/>
        <end position="125"/>
    </location>
</feature>
<dbReference type="Proteomes" id="UP000546257">
    <property type="component" value="Unassembled WGS sequence"/>
</dbReference>
<proteinExistence type="predicted"/>
<protein>
    <recommendedName>
        <fullName evidence="3">DUF7322 domain-containing protein</fullName>
    </recommendedName>
</protein>
<feature type="domain" description="DUF7322" evidence="3">
    <location>
        <begin position="47"/>
        <end position="106"/>
    </location>
</feature>
<evidence type="ECO:0000256" key="1">
    <source>
        <dbReference type="SAM" id="MobiDB-lite"/>
    </source>
</evidence>
<dbReference type="RefSeq" id="WP_185192191.1">
    <property type="nucleotide sequence ID" value="NZ_JACKXD010000002.1"/>
</dbReference>
<dbReference type="EMBL" id="JACKXD010000002">
    <property type="protein sequence ID" value="MBB6645820.1"/>
    <property type="molecule type" value="Genomic_DNA"/>
</dbReference>
<name>A0A7J9SFV3_9EURY</name>
<keyword evidence="2" id="KW-1133">Transmembrane helix</keyword>
<evidence type="ECO:0000256" key="2">
    <source>
        <dbReference type="SAM" id="Phobius"/>
    </source>
</evidence>
<gene>
    <name evidence="4" type="ORF">H5V44_05885</name>
</gene>
<sequence>MPSRFDEWPDEPDEPDPEARWDSPEDDLVSIPSVEDGDPDAEGAGIEVDGEVAKFFWVSVIYANVALGGVAVGLLLVGFRGRVTVGAIAVAVGLLALYRTYDVYRRYREHVGESNEAGEAERGSDPDTGAEGADDGSG</sequence>
<dbReference type="AlphaFoldDB" id="A0A7J9SFV3"/>
<dbReference type="InterPro" id="IPR055746">
    <property type="entry name" value="DUF7322"/>
</dbReference>
<reference evidence="4 5" key="1">
    <citation type="submission" date="2020-08" db="EMBL/GenBank/DDBJ databases">
        <authorList>
            <person name="Seo M.-J."/>
        </authorList>
    </citation>
    <scope>NUCLEOTIDE SEQUENCE [LARGE SCALE GENOMIC DNA]</scope>
    <source>
        <strain evidence="4 5">MBLA0160</strain>
    </source>
</reference>
<evidence type="ECO:0000313" key="4">
    <source>
        <dbReference type="EMBL" id="MBB6645820.1"/>
    </source>
</evidence>
<organism evidence="4 5">
    <name type="scientific">Halobellus ruber</name>
    <dbReference type="NCBI Taxonomy" id="2761102"/>
    <lineage>
        <taxon>Archaea</taxon>
        <taxon>Methanobacteriati</taxon>
        <taxon>Methanobacteriota</taxon>
        <taxon>Stenosarchaea group</taxon>
        <taxon>Halobacteria</taxon>
        <taxon>Halobacteriales</taxon>
        <taxon>Haloferacaceae</taxon>
        <taxon>Halobellus</taxon>
    </lineage>
</organism>
<feature type="transmembrane region" description="Helical" evidence="2">
    <location>
        <begin position="83"/>
        <end position="101"/>
    </location>
</feature>
<keyword evidence="5" id="KW-1185">Reference proteome</keyword>
<accession>A0A7J9SFV3</accession>
<feature type="region of interest" description="Disordered" evidence="1">
    <location>
        <begin position="1"/>
        <end position="44"/>
    </location>
</feature>
<keyword evidence="2" id="KW-0472">Membrane</keyword>
<keyword evidence="2" id="KW-0812">Transmembrane</keyword>
<dbReference type="Pfam" id="PF24008">
    <property type="entry name" value="DUF7322"/>
    <property type="match status" value="1"/>
</dbReference>
<comment type="caution">
    <text evidence="4">The sequence shown here is derived from an EMBL/GenBank/DDBJ whole genome shotgun (WGS) entry which is preliminary data.</text>
</comment>
<evidence type="ECO:0000313" key="5">
    <source>
        <dbReference type="Proteomes" id="UP000546257"/>
    </source>
</evidence>